<gene>
    <name evidence="2" type="ORF">PanWU01x14_230290</name>
</gene>
<evidence type="ECO:0000313" key="3">
    <source>
        <dbReference type="Proteomes" id="UP000237105"/>
    </source>
</evidence>
<feature type="non-terminal residue" evidence="2">
    <location>
        <position position="116"/>
    </location>
</feature>
<evidence type="ECO:0000313" key="2">
    <source>
        <dbReference type="EMBL" id="PON49445.1"/>
    </source>
</evidence>
<feature type="transmembrane region" description="Helical" evidence="1">
    <location>
        <begin position="6"/>
        <end position="24"/>
    </location>
</feature>
<keyword evidence="1" id="KW-1133">Transmembrane helix</keyword>
<keyword evidence="3" id="KW-1185">Reference proteome</keyword>
<feature type="transmembrane region" description="Helical" evidence="1">
    <location>
        <begin position="76"/>
        <end position="92"/>
    </location>
</feature>
<sequence>MAPQFHAGFTHLLVVVLSTQMPLVSLKVGVIQSRTLCSGEMTIPLFRLAFLHLLCTLMSLIMYVKCKQLPFVSMDLMYIINFHIYILMAAIAKKRRCHFWTCLKCLLWNGVYSGIG</sequence>
<name>A0A2P5BKX1_PARAD</name>
<proteinExistence type="predicted"/>
<reference evidence="3" key="1">
    <citation type="submission" date="2016-06" db="EMBL/GenBank/DDBJ databases">
        <title>Parallel loss of symbiosis genes in relatives of nitrogen-fixing non-legume Parasponia.</title>
        <authorList>
            <person name="Van Velzen R."/>
            <person name="Holmer R."/>
            <person name="Bu F."/>
            <person name="Rutten L."/>
            <person name="Van Zeijl A."/>
            <person name="Liu W."/>
            <person name="Santuari L."/>
            <person name="Cao Q."/>
            <person name="Sharma T."/>
            <person name="Shen D."/>
            <person name="Roswanjaya Y."/>
            <person name="Wardhani T."/>
            <person name="Kalhor M.S."/>
            <person name="Jansen J."/>
            <person name="Van den Hoogen J."/>
            <person name="Gungor B."/>
            <person name="Hartog M."/>
            <person name="Hontelez J."/>
            <person name="Verver J."/>
            <person name="Yang W.-C."/>
            <person name="Schijlen E."/>
            <person name="Repin R."/>
            <person name="Schilthuizen M."/>
            <person name="Schranz E."/>
            <person name="Heidstra R."/>
            <person name="Miyata K."/>
            <person name="Fedorova E."/>
            <person name="Kohlen W."/>
            <person name="Bisseling T."/>
            <person name="Smit S."/>
            <person name="Geurts R."/>
        </authorList>
    </citation>
    <scope>NUCLEOTIDE SEQUENCE [LARGE SCALE GENOMIC DNA]</scope>
    <source>
        <strain evidence="3">cv. WU1-14</strain>
    </source>
</reference>
<organism evidence="2 3">
    <name type="scientific">Parasponia andersonii</name>
    <name type="common">Sponia andersonii</name>
    <dbReference type="NCBI Taxonomy" id="3476"/>
    <lineage>
        <taxon>Eukaryota</taxon>
        <taxon>Viridiplantae</taxon>
        <taxon>Streptophyta</taxon>
        <taxon>Embryophyta</taxon>
        <taxon>Tracheophyta</taxon>
        <taxon>Spermatophyta</taxon>
        <taxon>Magnoliopsida</taxon>
        <taxon>eudicotyledons</taxon>
        <taxon>Gunneridae</taxon>
        <taxon>Pentapetalae</taxon>
        <taxon>rosids</taxon>
        <taxon>fabids</taxon>
        <taxon>Rosales</taxon>
        <taxon>Cannabaceae</taxon>
        <taxon>Parasponia</taxon>
    </lineage>
</organism>
<evidence type="ECO:0000256" key="1">
    <source>
        <dbReference type="SAM" id="Phobius"/>
    </source>
</evidence>
<comment type="caution">
    <text evidence="2">The sequence shown here is derived from an EMBL/GenBank/DDBJ whole genome shotgun (WGS) entry which is preliminary data.</text>
</comment>
<protein>
    <recommendedName>
        <fullName evidence="4">Transmembrane protein</fullName>
    </recommendedName>
</protein>
<dbReference type="Proteomes" id="UP000237105">
    <property type="component" value="Unassembled WGS sequence"/>
</dbReference>
<accession>A0A2P5BKX1</accession>
<evidence type="ECO:0008006" key="4">
    <source>
        <dbReference type="Google" id="ProtNLM"/>
    </source>
</evidence>
<dbReference type="OrthoDB" id="10448117at2759"/>
<dbReference type="EMBL" id="JXTB01000261">
    <property type="protein sequence ID" value="PON49445.1"/>
    <property type="molecule type" value="Genomic_DNA"/>
</dbReference>
<keyword evidence="1" id="KW-0472">Membrane</keyword>
<keyword evidence="1" id="KW-0812">Transmembrane</keyword>
<dbReference type="AlphaFoldDB" id="A0A2P5BKX1"/>
<feature type="transmembrane region" description="Helical" evidence="1">
    <location>
        <begin position="45"/>
        <end position="64"/>
    </location>
</feature>